<evidence type="ECO:0000256" key="1">
    <source>
        <dbReference type="ARBA" id="ARBA00004774"/>
    </source>
</evidence>
<comment type="cofactor">
    <cofactor evidence="15">
        <name>[4Fe-4S] cluster</name>
        <dbReference type="ChEBI" id="CHEBI:49883"/>
    </cofactor>
    <text evidence="15">Binds 1 [4Fe-4S] cluster per subunit.</text>
</comment>
<dbReference type="InterPro" id="IPR011786">
    <property type="entry name" value="CysI"/>
</dbReference>
<evidence type="ECO:0000256" key="7">
    <source>
        <dbReference type="ARBA" id="ARBA00022857"/>
    </source>
</evidence>
<feature type="binding site" description="axial binding residue" evidence="15">
    <location>
        <position position="477"/>
    </location>
    <ligand>
        <name>siroheme</name>
        <dbReference type="ChEBI" id="CHEBI:60052"/>
    </ligand>
    <ligandPart>
        <name>Fe</name>
        <dbReference type="ChEBI" id="CHEBI:18248"/>
    </ligandPart>
</feature>
<keyword evidence="9 15" id="KW-0408">Iron</keyword>
<accession>A0A6C2U8L9</accession>
<gene>
    <name evidence="15 18" type="primary">cysI</name>
    <name evidence="18" type="ORF">PDESU_04763</name>
</gene>
<dbReference type="EC" id="1.8.1.2" evidence="15"/>
<feature type="domain" description="Nitrite/sulphite reductase 4Fe-4S" evidence="16">
    <location>
        <begin position="169"/>
        <end position="322"/>
    </location>
</feature>
<dbReference type="InterPro" id="IPR045169">
    <property type="entry name" value="NO2/SO3_Rdtase_4Fe4S_prot"/>
</dbReference>
<dbReference type="PROSITE" id="PS00365">
    <property type="entry name" value="NIR_SIR"/>
    <property type="match status" value="1"/>
</dbReference>
<feature type="binding site" evidence="15">
    <location>
        <position position="434"/>
    </location>
    <ligand>
        <name>[4Fe-4S] cluster</name>
        <dbReference type="ChEBI" id="CHEBI:49883"/>
    </ligand>
</feature>
<evidence type="ECO:0000256" key="6">
    <source>
        <dbReference type="ARBA" id="ARBA00022723"/>
    </source>
</evidence>
<keyword evidence="5 15" id="KW-0349">Heme</keyword>
<dbReference type="RefSeq" id="WP_136081718.1">
    <property type="nucleotide sequence ID" value="NZ_CAAHFG010000003.1"/>
</dbReference>
<evidence type="ECO:0000256" key="15">
    <source>
        <dbReference type="HAMAP-Rule" id="MF_01540"/>
    </source>
</evidence>
<dbReference type="PANTHER" id="PTHR11493:SF47">
    <property type="entry name" value="SULFITE REDUCTASE [NADPH] SUBUNIT BETA"/>
    <property type="match status" value="1"/>
</dbReference>
<dbReference type="HAMAP" id="MF_01540">
    <property type="entry name" value="CysI"/>
    <property type="match status" value="1"/>
</dbReference>
<evidence type="ECO:0000256" key="4">
    <source>
        <dbReference type="ARBA" id="ARBA00022605"/>
    </source>
</evidence>
<proteinExistence type="inferred from homology"/>
<dbReference type="InterPro" id="IPR036136">
    <property type="entry name" value="Nit/Sulf_reduc_fer-like_dom_sf"/>
</dbReference>
<comment type="function">
    <text evidence="13 15">Component of the sulfite reductase complex that catalyzes the 6-electron reduction of sulfite to sulfide. This is one of several activities required for the biosynthesis of L-cysteine from sulfate.</text>
</comment>
<dbReference type="PANTHER" id="PTHR11493">
    <property type="entry name" value="SULFITE REDUCTASE [NADPH] SUBUNIT BETA-RELATED"/>
    <property type="match status" value="1"/>
</dbReference>
<feature type="domain" description="Nitrite/Sulfite reductase ferredoxin-like" evidence="17">
    <location>
        <begin position="345"/>
        <end position="411"/>
    </location>
</feature>
<dbReference type="EMBL" id="CAAHFG010000003">
    <property type="protein sequence ID" value="VGO16173.1"/>
    <property type="molecule type" value="Genomic_DNA"/>
</dbReference>
<evidence type="ECO:0000313" key="18">
    <source>
        <dbReference type="EMBL" id="VGO16173.1"/>
    </source>
</evidence>
<keyword evidence="11 15" id="KW-0198">Cysteine biosynthesis</keyword>
<keyword evidence="6 15" id="KW-0479">Metal-binding</keyword>
<dbReference type="NCBIfam" id="NF010029">
    <property type="entry name" value="PRK13504.1"/>
    <property type="match status" value="1"/>
</dbReference>
<dbReference type="NCBIfam" id="TIGR02041">
    <property type="entry name" value="CysI"/>
    <property type="match status" value="1"/>
</dbReference>
<dbReference type="Gene3D" id="3.30.413.10">
    <property type="entry name" value="Sulfite Reductase Hemoprotein, domain 1"/>
    <property type="match status" value="2"/>
</dbReference>
<dbReference type="GO" id="GO:0046872">
    <property type="term" value="F:metal ion binding"/>
    <property type="evidence" value="ECO:0007669"/>
    <property type="project" value="UniProtKB-KW"/>
</dbReference>
<evidence type="ECO:0000256" key="14">
    <source>
        <dbReference type="ARBA" id="ARBA00062253"/>
    </source>
</evidence>
<reference evidence="18 19" key="1">
    <citation type="submission" date="2019-04" db="EMBL/GenBank/DDBJ databases">
        <authorList>
            <person name="Van Vliet M D."/>
        </authorList>
    </citation>
    <scope>NUCLEOTIDE SEQUENCE [LARGE SCALE GENOMIC DNA]</scope>
    <source>
        <strain evidence="18 19">F1</strain>
    </source>
</reference>
<dbReference type="Pfam" id="PF03460">
    <property type="entry name" value="NIR_SIR_ferr"/>
    <property type="match status" value="2"/>
</dbReference>
<dbReference type="FunFam" id="3.30.413.10:FF:000003">
    <property type="entry name" value="Sulfite reductase [NADPH] hemoprotein beta-component"/>
    <property type="match status" value="1"/>
</dbReference>
<evidence type="ECO:0000259" key="16">
    <source>
        <dbReference type="Pfam" id="PF01077"/>
    </source>
</evidence>
<dbReference type="AlphaFoldDB" id="A0A6C2U8L9"/>
<keyword evidence="19" id="KW-1185">Reference proteome</keyword>
<dbReference type="InterPro" id="IPR006066">
    <property type="entry name" value="NO2/SO3_Rdtase_FeS/sirohaem_BS"/>
</dbReference>
<keyword evidence="4 15" id="KW-0028">Amino-acid biosynthesis</keyword>
<dbReference type="GO" id="GO:0000103">
    <property type="term" value="P:sulfate assimilation"/>
    <property type="evidence" value="ECO:0007669"/>
    <property type="project" value="UniProtKB-UniRule"/>
</dbReference>
<dbReference type="Pfam" id="PF01077">
    <property type="entry name" value="NIR_SIR"/>
    <property type="match status" value="1"/>
</dbReference>
<evidence type="ECO:0000259" key="17">
    <source>
        <dbReference type="Pfam" id="PF03460"/>
    </source>
</evidence>
<evidence type="ECO:0000256" key="12">
    <source>
        <dbReference type="ARBA" id="ARBA00052219"/>
    </source>
</evidence>
<evidence type="ECO:0000256" key="9">
    <source>
        <dbReference type="ARBA" id="ARBA00023004"/>
    </source>
</evidence>
<sequence>MNDDYQLTEVEHIKARSRHLRGTIEEGLRDRTTGALPADDTQLTKFHGFYQQDDRDLRDERRHQKLEPLYSFMLRARVPGGVITAEQWKAIDAIARELTGGGLRLTTRQTFQYHGILKHNVKPLIQGINKAMIDSIAACGDVNRNVLCNTNPVESALHQQVYADAVAISKHLMPKTAAYHEIWLDQEKIANFEEEVEPIYGDTYLPRKFKIAVAVPPHNDVDVNGNDLSFVAIVEDGKLLGYDVLAGGGMGNTHGETDTYPQIAKNFGFVKPADICKVAEGIVTTQRDFGDRTNRKHARLKYTIDDMGVEEFKKHVEERSGVTFENAKPYEFTMHSDRYGWTENADGTWNLTLYIEQGRITDAEGQPQMLTGLLKIADLHGGDFRMTATQNLIVAQVAKGKKDTIEKLAKEHGLLRKVSVLRQNSMACVAFPTCTLAMAEAERYLPDLITKLEAIVDKNGLSDQPIVVRMTGCPNGCARPFLAEIAFVGKAPGKYNLMLGGDGKGTRLNKLYRENIGEEEILATLEPLIEQYAKERETGEGFGDYLVRTDVVPAVYDGRDFHKNPEGFISSGI</sequence>
<keyword evidence="8 15" id="KW-0560">Oxidoreductase</keyword>
<dbReference type="Proteomes" id="UP000366872">
    <property type="component" value="Unassembled WGS sequence"/>
</dbReference>
<dbReference type="FunFam" id="3.30.413.10:FF:000004">
    <property type="entry name" value="Sulfite reductase [NADPH] hemoprotein beta-component"/>
    <property type="match status" value="1"/>
</dbReference>
<dbReference type="InterPro" id="IPR005117">
    <property type="entry name" value="NiRdtase/SiRdtase_haem-b_fer"/>
</dbReference>
<dbReference type="GO" id="GO:0070814">
    <property type="term" value="P:hydrogen sulfide biosynthetic process"/>
    <property type="evidence" value="ECO:0007669"/>
    <property type="project" value="UniProtKB-UniRule"/>
</dbReference>
<dbReference type="InterPro" id="IPR006067">
    <property type="entry name" value="NO2/SO3_Rdtase_4Fe4S_dom"/>
</dbReference>
<dbReference type="UniPathway" id="UPA00140">
    <property type="reaction ID" value="UER00207"/>
</dbReference>
<keyword evidence="3 15" id="KW-0004">4Fe-4S</keyword>
<evidence type="ECO:0000256" key="10">
    <source>
        <dbReference type="ARBA" id="ARBA00023014"/>
    </source>
</evidence>
<evidence type="ECO:0000256" key="13">
    <source>
        <dbReference type="ARBA" id="ARBA00057160"/>
    </source>
</evidence>
<feature type="binding site" evidence="15">
    <location>
        <position position="428"/>
    </location>
    <ligand>
        <name>[4Fe-4S] cluster</name>
        <dbReference type="ChEBI" id="CHEBI:49883"/>
    </ligand>
</feature>
<dbReference type="GO" id="GO:0050661">
    <property type="term" value="F:NADP binding"/>
    <property type="evidence" value="ECO:0007669"/>
    <property type="project" value="InterPro"/>
</dbReference>
<evidence type="ECO:0000256" key="5">
    <source>
        <dbReference type="ARBA" id="ARBA00022617"/>
    </source>
</evidence>
<protein>
    <recommendedName>
        <fullName evidence="15">Sulfite reductase [NADPH] hemoprotein beta-component</fullName>
        <shortName evidence="15">SiR-HP</shortName>
        <shortName evidence="15">SiRHP</shortName>
        <ecNumber evidence="15">1.8.1.2</ecNumber>
    </recommendedName>
</protein>
<evidence type="ECO:0000256" key="2">
    <source>
        <dbReference type="ARBA" id="ARBA00010429"/>
    </source>
</evidence>
<name>A0A6C2U8L9_PONDE</name>
<evidence type="ECO:0000313" key="19">
    <source>
        <dbReference type="Proteomes" id="UP000366872"/>
    </source>
</evidence>
<feature type="binding site" evidence="15">
    <location>
        <position position="477"/>
    </location>
    <ligand>
        <name>[4Fe-4S] cluster</name>
        <dbReference type="ChEBI" id="CHEBI:49883"/>
    </ligand>
</feature>
<dbReference type="GO" id="GO:0050311">
    <property type="term" value="F:sulfite reductase (ferredoxin) activity"/>
    <property type="evidence" value="ECO:0007669"/>
    <property type="project" value="TreeGrafter"/>
</dbReference>
<dbReference type="GO" id="GO:0051539">
    <property type="term" value="F:4 iron, 4 sulfur cluster binding"/>
    <property type="evidence" value="ECO:0007669"/>
    <property type="project" value="UniProtKB-KW"/>
</dbReference>
<feature type="binding site" evidence="15">
    <location>
        <position position="473"/>
    </location>
    <ligand>
        <name>[4Fe-4S] cluster</name>
        <dbReference type="ChEBI" id="CHEBI:49883"/>
    </ligand>
</feature>
<dbReference type="GO" id="GO:0020037">
    <property type="term" value="F:heme binding"/>
    <property type="evidence" value="ECO:0007669"/>
    <property type="project" value="InterPro"/>
</dbReference>
<dbReference type="GO" id="GO:0009337">
    <property type="term" value="C:sulfite reductase complex (NADPH)"/>
    <property type="evidence" value="ECO:0007669"/>
    <property type="project" value="InterPro"/>
</dbReference>
<keyword evidence="10 15" id="KW-0411">Iron-sulfur</keyword>
<dbReference type="PRINTS" id="PR00397">
    <property type="entry name" value="SIROHAEM"/>
</dbReference>
<comment type="similarity">
    <text evidence="2 15">Belongs to the nitrite and sulfite reductase 4Fe-4S domain family.</text>
</comment>
<evidence type="ECO:0000256" key="3">
    <source>
        <dbReference type="ARBA" id="ARBA00022485"/>
    </source>
</evidence>
<evidence type="ECO:0000256" key="11">
    <source>
        <dbReference type="ARBA" id="ARBA00023192"/>
    </source>
</evidence>
<dbReference type="SUPFAM" id="SSF55124">
    <property type="entry name" value="Nitrite/Sulfite reductase N-terminal domain-like"/>
    <property type="match status" value="2"/>
</dbReference>
<comment type="subunit">
    <text evidence="14 15">Alpha(8)-beta(8). The alpha component is a flavoprotein, the beta component is a hemoprotein.</text>
</comment>
<comment type="pathway">
    <text evidence="1 15">Sulfur metabolism; hydrogen sulfide biosynthesis; hydrogen sulfide from sulfite (NADPH route): step 1/1.</text>
</comment>
<keyword evidence="7 15" id="KW-0521">NADP</keyword>
<comment type="cofactor">
    <cofactor evidence="15">
        <name>siroheme</name>
        <dbReference type="ChEBI" id="CHEBI:60052"/>
    </cofactor>
    <text evidence="15">Binds 1 siroheme per subunit.</text>
</comment>
<evidence type="ECO:0000256" key="8">
    <source>
        <dbReference type="ARBA" id="ARBA00023002"/>
    </source>
</evidence>
<dbReference type="InterPro" id="IPR045854">
    <property type="entry name" value="NO2/SO3_Rdtase_4Fe4S_sf"/>
</dbReference>
<dbReference type="SUPFAM" id="SSF56014">
    <property type="entry name" value="Nitrite and sulphite reductase 4Fe-4S domain-like"/>
    <property type="match status" value="2"/>
</dbReference>
<feature type="domain" description="Nitrite/Sulfite reductase ferredoxin-like" evidence="17">
    <location>
        <begin position="70"/>
        <end position="130"/>
    </location>
</feature>
<organism evidence="18 19">
    <name type="scientific">Pontiella desulfatans</name>
    <dbReference type="NCBI Taxonomy" id="2750659"/>
    <lineage>
        <taxon>Bacteria</taxon>
        <taxon>Pseudomonadati</taxon>
        <taxon>Kiritimatiellota</taxon>
        <taxon>Kiritimatiellia</taxon>
        <taxon>Kiritimatiellales</taxon>
        <taxon>Pontiellaceae</taxon>
        <taxon>Pontiella</taxon>
    </lineage>
</organism>
<comment type="catalytic activity">
    <reaction evidence="12 15">
        <text>hydrogen sulfide + 3 NADP(+) + 3 H2O = sulfite + 3 NADPH + 4 H(+)</text>
        <dbReference type="Rhea" id="RHEA:13801"/>
        <dbReference type="ChEBI" id="CHEBI:15377"/>
        <dbReference type="ChEBI" id="CHEBI:15378"/>
        <dbReference type="ChEBI" id="CHEBI:17359"/>
        <dbReference type="ChEBI" id="CHEBI:29919"/>
        <dbReference type="ChEBI" id="CHEBI:57783"/>
        <dbReference type="ChEBI" id="CHEBI:58349"/>
        <dbReference type="EC" id="1.8.1.2"/>
    </reaction>
</comment>
<dbReference type="GO" id="GO:0019344">
    <property type="term" value="P:cysteine biosynthetic process"/>
    <property type="evidence" value="ECO:0007669"/>
    <property type="project" value="UniProtKB-KW"/>
</dbReference>
<dbReference type="GO" id="GO:0004783">
    <property type="term" value="F:sulfite reductase (NADPH) activity"/>
    <property type="evidence" value="ECO:0007669"/>
    <property type="project" value="UniProtKB-UniRule"/>
</dbReference>